<dbReference type="GO" id="GO:1990281">
    <property type="term" value="C:efflux pump complex"/>
    <property type="evidence" value="ECO:0007669"/>
    <property type="project" value="TreeGrafter"/>
</dbReference>
<keyword evidence="3" id="KW-0813">Transport</keyword>
<dbReference type="Pfam" id="PF02321">
    <property type="entry name" value="OEP"/>
    <property type="match status" value="2"/>
</dbReference>
<evidence type="ECO:0000256" key="7">
    <source>
        <dbReference type="ARBA" id="ARBA00023237"/>
    </source>
</evidence>
<evidence type="ECO:0000256" key="4">
    <source>
        <dbReference type="ARBA" id="ARBA00022452"/>
    </source>
</evidence>
<keyword evidence="7" id="KW-0998">Cell outer membrane</keyword>
<dbReference type="NCBIfam" id="TIGR01844">
    <property type="entry name" value="type_I_sec_TolC"/>
    <property type="match status" value="1"/>
</dbReference>
<evidence type="ECO:0000256" key="2">
    <source>
        <dbReference type="ARBA" id="ARBA00007613"/>
    </source>
</evidence>
<proteinExistence type="inferred from homology"/>
<dbReference type="GO" id="GO:0015562">
    <property type="term" value="F:efflux transmembrane transporter activity"/>
    <property type="evidence" value="ECO:0007669"/>
    <property type="project" value="InterPro"/>
</dbReference>
<evidence type="ECO:0000256" key="1">
    <source>
        <dbReference type="ARBA" id="ARBA00004442"/>
    </source>
</evidence>
<sequence>MSKSYIGAVLRGIIGLAVAAALTLPVRAETLADALAAAYVNSGLIQQNRALLRAADEDVVIAASKLRPILQWSSSVKRSLSSGRIGSNGVYQSSDSTSTVASAGLVAELLIYDFGASKLAVQVKKEAVLGTRQKLLSVEQKVLIRAVEAFTNVRRDTEKVALRRSNLSLITEELRAAKDRFDVGEVTRTDVALAEARLAGSRSALAAAEGTLRVSVEEYRAAIGHAPKALNGSDKVLKPVKNLDAAKAIAVRQHPDIKELQHSVTVAELTLQQAQLAKKPIVKLSGSYGLTETLTSRAYGRSGEIKLQATGSIYQGGQIPAFVRQSAARRDAARYGLNLAALAVEQNVATAYARLQVATAEKEASELQIRAARVAFLGVREEAALGARTTLDVLNAEQELLDAENNKVSALADQQIASYKLRSSMGRMTADLLGLDVPKYDPEEYFSLQENAPAVSEQGKKLDRLLKSLGKK</sequence>
<dbReference type="Gene3D" id="1.20.1600.10">
    <property type="entry name" value="Outer membrane efflux proteins (OEP)"/>
    <property type="match status" value="1"/>
</dbReference>
<dbReference type="PANTHER" id="PTHR30026">
    <property type="entry name" value="OUTER MEMBRANE PROTEIN TOLC"/>
    <property type="match status" value="1"/>
</dbReference>
<evidence type="ECO:0000256" key="6">
    <source>
        <dbReference type="ARBA" id="ARBA00023136"/>
    </source>
</evidence>
<gene>
    <name evidence="8" type="ORF">MBMO_EBAC080-L028H02.57</name>
</gene>
<name>Q6SF28_9BACT</name>
<dbReference type="GO" id="GO:0009279">
    <property type="term" value="C:cell outer membrane"/>
    <property type="evidence" value="ECO:0007669"/>
    <property type="project" value="UniProtKB-SubCell"/>
</dbReference>
<evidence type="ECO:0000313" key="8">
    <source>
        <dbReference type="EMBL" id="AAR38394.1"/>
    </source>
</evidence>
<comment type="similarity">
    <text evidence="2">Belongs to the outer membrane factor (OMF) (TC 1.B.17) family.</text>
</comment>
<dbReference type="SUPFAM" id="SSF56954">
    <property type="entry name" value="Outer membrane efflux proteins (OEP)"/>
    <property type="match status" value="1"/>
</dbReference>
<evidence type="ECO:0000256" key="3">
    <source>
        <dbReference type="ARBA" id="ARBA00022448"/>
    </source>
</evidence>
<dbReference type="GO" id="GO:0015288">
    <property type="term" value="F:porin activity"/>
    <property type="evidence" value="ECO:0007669"/>
    <property type="project" value="TreeGrafter"/>
</dbReference>
<dbReference type="InterPro" id="IPR051906">
    <property type="entry name" value="TolC-like"/>
</dbReference>
<dbReference type="AlphaFoldDB" id="Q6SF28"/>
<keyword evidence="6" id="KW-0472">Membrane</keyword>
<protein>
    <submittedName>
        <fullName evidence="8">Type I secretion outer membrane protein, TolC family</fullName>
    </submittedName>
</protein>
<organism evidence="8">
    <name type="scientific">uncultured marine bacterium 582</name>
    <dbReference type="NCBI Taxonomy" id="257402"/>
    <lineage>
        <taxon>Bacteria</taxon>
        <taxon>environmental samples</taxon>
    </lineage>
</organism>
<dbReference type="EMBL" id="AY458649">
    <property type="protein sequence ID" value="AAR38394.1"/>
    <property type="molecule type" value="Genomic_DNA"/>
</dbReference>
<comment type="subcellular location">
    <subcellularLocation>
        <location evidence="1">Cell outer membrane</location>
    </subcellularLocation>
</comment>
<dbReference type="PANTHER" id="PTHR30026:SF22">
    <property type="entry name" value="OUTER MEMBRANE EFFLUX PROTEIN"/>
    <property type="match status" value="1"/>
</dbReference>
<accession>Q6SF28</accession>
<keyword evidence="5" id="KW-0812">Transmembrane</keyword>
<dbReference type="InterPro" id="IPR010130">
    <property type="entry name" value="T1SS_OMP_TolC"/>
</dbReference>
<keyword evidence="4" id="KW-1134">Transmembrane beta strand</keyword>
<reference evidence="8" key="2">
    <citation type="submission" date="2003-12" db="EMBL/GenBank/DDBJ databases">
        <title>Monterey Bay Coastal Ocean Microbial Observatory environmental clone sequencing.</title>
        <authorList>
            <person name="DeLong E.F."/>
        </authorList>
    </citation>
    <scope>NUCLEOTIDE SEQUENCE</scope>
</reference>
<dbReference type="InterPro" id="IPR003423">
    <property type="entry name" value="OMP_efflux"/>
</dbReference>
<evidence type="ECO:0000256" key="5">
    <source>
        <dbReference type="ARBA" id="ARBA00022692"/>
    </source>
</evidence>
<reference evidence="8" key="1">
    <citation type="submission" date="2003-11" db="EMBL/GenBank/DDBJ databases">
        <authorList>
            <person name="Heidelberg J.F."/>
            <person name="Eisen J.A."/>
            <person name="Nelson W.C."/>
            <person name="DeLong E.F."/>
        </authorList>
    </citation>
    <scope>NUCLEOTIDE SEQUENCE</scope>
</reference>